<dbReference type="InterPro" id="IPR008248">
    <property type="entry name" value="CheB-like"/>
</dbReference>
<dbReference type="CDD" id="cd16432">
    <property type="entry name" value="CheB_Rec"/>
    <property type="match status" value="1"/>
</dbReference>
<feature type="active site" evidence="5 6">
    <location>
        <position position="302"/>
    </location>
</feature>
<comment type="caution">
    <text evidence="10">The sequence shown here is derived from an EMBL/GenBank/DDBJ whole genome shotgun (WGS) entry which is preliminary data.</text>
</comment>
<dbReference type="InterPro" id="IPR035909">
    <property type="entry name" value="CheB_C"/>
</dbReference>
<comment type="subcellular location">
    <subcellularLocation>
        <location evidence="5">Cytoplasm</location>
    </subcellularLocation>
</comment>
<evidence type="ECO:0000256" key="5">
    <source>
        <dbReference type="HAMAP-Rule" id="MF_00099"/>
    </source>
</evidence>
<evidence type="ECO:0000256" key="6">
    <source>
        <dbReference type="PROSITE-ProRule" id="PRU00050"/>
    </source>
</evidence>
<sequence>MGGKIRVLIIDDSASVRQTLSTLLSEDPDIEIMGVANDPFMAAKKLRDEIPDVITLDVEMPQMDGITFLRKLMVQHPIPVVMCSSLTESGSETLMQALEAGAVDVILKPKIGAADHLAEHAEQIRQAVKGAARASVSKLRASRLKERTVQGKLTADAVLPPPKIGAMAKTTEMVVCVGASTGGTEALRVLLEALPANSPGMVIVQHMPEKFTAAFAKRLNSLCEVEVKEAVNGDPVLRGHVLIAPGDKHMLLERRGARYEVSVREGPLVSRHRPSVDVLFRSAARSAGSNAMGVIMTGMGDDGARGMNEMHQAGAFTVAQDEASSVVFGMPKEAIAHGGVDRIVSLDQIAREILAADRRR</sequence>
<dbReference type="EMBL" id="VDMN01000001">
    <property type="protein sequence ID" value="TNM66630.1"/>
    <property type="molecule type" value="Genomic_DNA"/>
</dbReference>
<dbReference type="InterPro" id="IPR000673">
    <property type="entry name" value="Sig_transdc_resp-reg_Me-estase"/>
</dbReference>
<comment type="catalytic activity">
    <reaction evidence="5">
        <text>L-glutaminyl-[protein] + H2O = L-glutamyl-[protein] + NH4(+)</text>
        <dbReference type="Rhea" id="RHEA:16441"/>
        <dbReference type="Rhea" id="RHEA-COMP:10207"/>
        <dbReference type="Rhea" id="RHEA-COMP:10208"/>
        <dbReference type="ChEBI" id="CHEBI:15377"/>
        <dbReference type="ChEBI" id="CHEBI:28938"/>
        <dbReference type="ChEBI" id="CHEBI:29973"/>
        <dbReference type="ChEBI" id="CHEBI:30011"/>
        <dbReference type="EC" id="3.5.1.44"/>
    </reaction>
</comment>
<comment type="function">
    <text evidence="5">Involved in chemotaxis. Part of a chemotaxis signal transduction system that modulates chemotaxis in response to various stimuli. Catalyzes the demethylation of specific methylglutamate residues introduced into the chemoreceptors (methyl-accepting chemotaxis proteins or MCP) by CheR. Also mediates the irreversible deamidation of specific glutamine residues to glutamic acid.</text>
</comment>
<name>A0A5C4XVB9_9HYPH</name>
<dbReference type="PROSITE" id="PS50122">
    <property type="entry name" value="CHEB"/>
    <property type="match status" value="1"/>
</dbReference>
<evidence type="ECO:0000256" key="4">
    <source>
        <dbReference type="ARBA" id="ARBA00048267"/>
    </source>
</evidence>
<evidence type="ECO:0000256" key="1">
    <source>
        <dbReference type="ARBA" id="ARBA00022490"/>
    </source>
</evidence>
<gene>
    <name evidence="5" type="primary">cheB</name>
    <name evidence="10" type="ORF">FHP24_10690</name>
</gene>
<keyword evidence="1 5" id="KW-0963">Cytoplasm</keyword>
<organism evidence="10 11">
    <name type="scientific">Aliirhizobium smilacinae</name>
    <dbReference type="NCBI Taxonomy" id="1395944"/>
    <lineage>
        <taxon>Bacteria</taxon>
        <taxon>Pseudomonadati</taxon>
        <taxon>Pseudomonadota</taxon>
        <taxon>Alphaproteobacteria</taxon>
        <taxon>Hyphomicrobiales</taxon>
        <taxon>Rhizobiaceae</taxon>
        <taxon>Aliirhizobium</taxon>
    </lineage>
</organism>
<reference evidence="10 11" key="1">
    <citation type="submission" date="2019-06" db="EMBL/GenBank/DDBJ databases">
        <title>The draft genome of Rhizobium smilacinae PTYR-5.</title>
        <authorList>
            <person name="Liu L."/>
            <person name="Li L."/>
            <person name="Zhang X."/>
        </authorList>
    </citation>
    <scope>NUCLEOTIDE SEQUENCE [LARGE SCALE GENOMIC DNA]</scope>
    <source>
        <strain evidence="10 11">PTYR-5</strain>
    </source>
</reference>
<dbReference type="GO" id="GO:0005737">
    <property type="term" value="C:cytoplasm"/>
    <property type="evidence" value="ECO:0007669"/>
    <property type="project" value="UniProtKB-SubCell"/>
</dbReference>
<dbReference type="NCBIfam" id="NF001965">
    <property type="entry name" value="PRK00742.1"/>
    <property type="match status" value="1"/>
</dbReference>
<dbReference type="InterPro" id="IPR011006">
    <property type="entry name" value="CheY-like_superfamily"/>
</dbReference>
<comment type="catalytic activity">
    <reaction evidence="4 5">
        <text>[protein]-L-glutamate 5-O-methyl ester + H2O = L-glutamyl-[protein] + methanol + H(+)</text>
        <dbReference type="Rhea" id="RHEA:23236"/>
        <dbReference type="Rhea" id="RHEA-COMP:10208"/>
        <dbReference type="Rhea" id="RHEA-COMP:10311"/>
        <dbReference type="ChEBI" id="CHEBI:15377"/>
        <dbReference type="ChEBI" id="CHEBI:15378"/>
        <dbReference type="ChEBI" id="CHEBI:17790"/>
        <dbReference type="ChEBI" id="CHEBI:29973"/>
        <dbReference type="ChEBI" id="CHEBI:82795"/>
        <dbReference type="EC" id="3.1.1.61"/>
    </reaction>
</comment>
<dbReference type="Pfam" id="PF00072">
    <property type="entry name" value="Response_reg"/>
    <property type="match status" value="1"/>
</dbReference>
<accession>A0A5C4XVB9</accession>
<dbReference type="GO" id="GO:0050568">
    <property type="term" value="F:protein-glutamine glutaminase activity"/>
    <property type="evidence" value="ECO:0007669"/>
    <property type="project" value="UniProtKB-UniRule"/>
</dbReference>
<dbReference type="Proteomes" id="UP000311605">
    <property type="component" value="Unassembled WGS sequence"/>
</dbReference>
<evidence type="ECO:0000259" key="9">
    <source>
        <dbReference type="PROSITE" id="PS50122"/>
    </source>
</evidence>
<dbReference type="SMART" id="SM00448">
    <property type="entry name" value="REC"/>
    <property type="match status" value="1"/>
</dbReference>
<dbReference type="Gene3D" id="3.40.50.180">
    <property type="entry name" value="Methylesterase CheB, C-terminal domain"/>
    <property type="match status" value="1"/>
</dbReference>
<comment type="similarity">
    <text evidence="5">Belongs to the CheB family.</text>
</comment>
<dbReference type="PANTHER" id="PTHR42872">
    <property type="entry name" value="PROTEIN-GLUTAMATE METHYLESTERASE/PROTEIN-GLUTAMINE GLUTAMINASE"/>
    <property type="match status" value="1"/>
</dbReference>
<proteinExistence type="inferred from homology"/>
<evidence type="ECO:0000259" key="8">
    <source>
        <dbReference type="PROSITE" id="PS50110"/>
    </source>
</evidence>
<dbReference type="GO" id="GO:0000156">
    <property type="term" value="F:phosphorelay response regulator activity"/>
    <property type="evidence" value="ECO:0007669"/>
    <property type="project" value="InterPro"/>
</dbReference>
<feature type="domain" description="Response regulatory" evidence="8">
    <location>
        <begin position="6"/>
        <end position="123"/>
    </location>
</feature>
<dbReference type="SUPFAM" id="SSF52738">
    <property type="entry name" value="Methylesterase CheB, C-terminal domain"/>
    <property type="match status" value="1"/>
</dbReference>
<dbReference type="RefSeq" id="WP_139676018.1">
    <property type="nucleotide sequence ID" value="NZ_VDMN01000001.1"/>
</dbReference>
<evidence type="ECO:0000313" key="11">
    <source>
        <dbReference type="Proteomes" id="UP000311605"/>
    </source>
</evidence>
<dbReference type="Gene3D" id="3.40.50.2300">
    <property type="match status" value="1"/>
</dbReference>
<feature type="active site" evidence="5 6">
    <location>
        <position position="180"/>
    </location>
</feature>
<keyword evidence="11" id="KW-1185">Reference proteome</keyword>
<evidence type="ECO:0000256" key="7">
    <source>
        <dbReference type="PROSITE-ProRule" id="PRU00169"/>
    </source>
</evidence>
<dbReference type="EC" id="3.5.1.44" evidence="5"/>
<keyword evidence="3 5" id="KW-0378">Hydrolase</keyword>
<dbReference type="HAMAP" id="MF_00099">
    <property type="entry name" value="CheB_chemtxs"/>
    <property type="match status" value="1"/>
</dbReference>
<dbReference type="AlphaFoldDB" id="A0A5C4XVB9"/>
<dbReference type="NCBIfam" id="NF009206">
    <property type="entry name" value="PRK12555.1"/>
    <property type="match status" value="1"/>
</dbReference>
<dbReference type="Pfam" id="PF01339">
    <property type="entry name" value="CheB_methylest"/>
    <property type="match status" value="1"/>
</dbReference>
<dbReference type="CDD" id="cd17541">
    <property type="entry name" value="REC_CheB-like"/>
    <property type="match status" value="1"/>
</dbReference>
<evidence type="ECO:0000256" key="2">
    <source>
        <dbReference type="ARBA" id="ARBA00022500"/>
    </source>
</evidence>
<comment type="domain">
    <text evidence="5">Contains a C-terminal catalytic domain, and an N-terminal region which modulates catalytic activity.</text>
</comment>
<dbReference type="GO" id="GO:0008984">
    <property type="term" value="F:protein-glutamate methylesterase activity"/>
    <property type="evidence" value="ECO:0007669"/>
    <property type="project" value="UniProtKB-UniRule"/>
</dbReference>
<dbReference type="InterPro" id="IPR001789">
    <property type="entry name" value="Sig_transdc_resp-reg_receiver"/>
</dbReference>
<feature type="modified residue" description="4-aspartylphosphate" evidence="5 7">
    <location>
        <position position="57"/>
    </location>
</feature>
<dbReference type="SUPFAM" id="SSF52172">
    <property type="entry name" value="CheY-like"/>
    <property type="match status" value="1"/>
</dbReference>
<protein>
    <recommendedName>
        <fullName evidence="5">Protein-glutamate methylesterase/protein-glutamine glutaminase</fullName>
        <ecNumber evidence="5">3.1.1.61</ecNumber>
        <ecNumber evidence="5">3.5.1.44</ecNumber>
    </recommendedName>
</protein>
<keyword evidence="5 7" id="KW-0597">Phosphoprotein</keyword>
<dbReference type="EC" id="3.1.1.61" evidence="5"/>
<dbReference type="PIRSF" id="PIRSF000876">
    <property type="entry name" value="RR_chemtxs_CheB"/>
    <property type="match status" value="1"/>
</dbReference>
<keyword evidence="2 5" id="KW-0145">Chemotaxis</keyword>
<comment type="PTM">
    <text evidence="5">Phosphorylated by CheA. Phosphorylation of the N-terminal regulatory domain activates the methylesterase activity.</text>
</comment>
<dbReference type="OrthoDB" id="9793421at2"/>
<dbReference type="GO" id="GO:0006935">
    <property type="term" value="P:chemotaxis"/>
    <property type="evidence" value="ECO:0007669"/>
    <property type="project" value="UniProtKB-UniRule"/>
</dbReference>
<dbReference type="PANTHER" id="PTHR42872:SF6">
    <property type="entry name" value="PROTEIN-GLUTAMATE METHYLESTERASE_PROTEIN-GLUTAMINE GLUTAMINASE"/>
    <property type="match status" value="1"/>
</dbReference>
<evidence type="ECO:0000313" key="10">
    <source>
        <dbReference type="EMBL" id="TNM66630.1"/>
    </source>
</evidence>
<dbReference type="PROSITE" id="PS50110">
    <property type="entry name" value="RESPONSE_REGULATORY"/>
    <property type="match status" value="1"/>
</dbReference>
<feature type="domain" description="CheB-type methylesterase" evidence="9">
    <location>
        <begin position="168"/>
        <end position="355"/>
    </location>
</feature>
<evidence type="ECO:0000256" key="3">
    <source>
        <dbReference type="ARBA" id="ARBA00022801"/>
    </source>
</evidence>
<feature type="active site" evidence="5 6">
    <location>
        <position position="206"/>
    </location>
</feature>